<proteinExistence type="predicted"/>
<organism evidence="7 8">
    <name type="scientific">Streptoalloteichus hindustanus</name>
    <dbReference type="NCBI Taxonomy" id="2017"/>
    <lineage>
        <taxon>Bacteria</taxon>
        <taxon>Bacillati</taxon>
        <taxon>Actinomycetota</taxon>
        <taxon>Actinomycetes</taxon>
        <taxon>Pseudonocardiales</taxon>
        <taxon>Pseudonocardiaceae</taxon>
        <taxon>Streptoalloteichus</taxon>
    </lineage>
</organism>
<name>A0A1M5JB26_STRHI</name>
<feature type="region of interest" description="Disordered" evidence="5">
    <location>
        <begin position="320"/>
        <end position="370"/>
    </location>
</feature>
<dbReference type="EMBL" id="FQVN01000008">
    <property type="protein sequence ID" value="SHG37223.1"/>
    <property type="molecule type" value="Genomic_DNA"/>
</dbReference>
<dbReference type="InterPro" id="IPR007343">
    <property type="entry name" value="Uncharacterised_pept_Zn_put"/>
</dbReference>
<evidence type="ECO:0000256" key="2">
    <source>
        <dbReference type="ARBA" id="ARBA00022692"/>
    </source>
</evidence>
<feature type="compositionally biased region" description="Pro residues" evidence="5">
    <location>
        <begin position="27"/>
        <end position="40"/>
    </location>
</feature>
<evidence type="ECO:0000256" key="3">
    <source>
        <dbReference type="ARBA" id="ARBA00022989"/>
    </source>
</evidence>
<feature type="transmembrane region" description="Helical" evidence="6">
    <location>
        <begin position="57"/>
        <end position="78"/>
    </location>
</feature>
<dbReference type="OrthoDB" id="7950418at2"/>
<accession>A0A1M5JB26</accession>
<dbReference type="GO" id="GO:0016020">
    <property type="term" value="C:membrane"/>
    <property type="evidence" value="ECO:0007669"/>
    <property type="project" value="UniProtKB-SubCell"/>
</dbReference>
<dbReference type="RefSeq" id="WP_083960093.1">
    <property type="nucleotide sequence ID" value="NZ_FQVN01000008.1"/>
</dbReference>
<gene>
    <name evidence="7" type="ORF">SAMN05444320_108189</name>
</gene>
<keyword evidence="8" id="KW-1185">Reference proteome</keyword>
<sequence>MPPPVAARPVAVQAQLATAPTVRIPRPAAPPWSPPGPAHPAPGWGHVAPRRSSAGPLVAVALALVAVLGIGVVGLVAVNSSSTRTAEPGYDRYPTQTPAARPTATGTRTPSNGPSATRSPTGSTPTSTTSAQPKPVYRTSDNPLSAQGIGAAPTTCQLPRFSPDPAGQDAFYRAALPCLEAVWAPAFHAARLPLKPVELRTITGNVKTPCGNLTQEDTAYYCDGVIYMTALYYSQREKLGNRAGKYLAVLAHEYGHHVQGSSGILKAGWDRMYEVGPETPAGLELSRRKELQATCFGAMFIAAVGGKGSVDRTMANDAAQDFGDRGDWPNNGKPRDHGRPEVNRAWANQGARSNSTAQCNTWAAPSDSVA</sequence>
<comment type="subcellular location">
    <subcellularLocation>
        <location evidence="1">Membrane</location>
        <topology evidence="1">Single-pass membrane protein</topology>
    </subcellularLocation>
</comment>
<keyword evidence="3 6" id="KW-1133">Transmembrane helix</keyword>
<evidence type="ECO:0000256" key="1">
    <source>
        <dbReference type="ARBA" id="ARBA00004167"/>
    </source>
</evidence>
<feature type="compositionally biased region" description="Low complexity" evidence="5">
    <location>
        <begin position="92"/>
        <end position="135"/>
    </location>
</feature>
<feature type="compositionally biased region" description="Basic and acidic residues" evidence="5">
    <location>
        <begin position="322"/>
        <end position="342"/>
    </location>
</feature>
<protein>
    <recommendedName>
        <fullName evidence="9">Neutral zinc metallopeptidase</fullName>
    </recommendedName>
</protein>
<feature type="region of interest" description="Disordered" evidence="5">
    <location>
        <begin position="21"/>
        <end position="47"/>
    </location>
</feature>
<evidence type="ECO:0000256" key="5">
    <source>
        <dbReference type="SAM" id="MobiDB-lite"/>
    </source>
</evidence>
<evidence type="ECO:0000256" key="4">
    <source>
        <dbReference type="ARBA" id="ARBA00023136"/>
    </source>
</evidence>
<dbReference type="AlphaFoldDB" id="A0A1M5JB26"/>
<dbReference type="Pfam" id="PF04228">
    <property type="entry name" value="Zn_peptidase"/>
    <property type="match status" value="1"/>
</dbReference>
<keyword evidence="2 6" id="KW-0812">Transmembrane</keyword>
<dbReference type="PANTHER" id="PTHR30168">
    <property type="entry name" value="PUTATIVE MEMBRANE PROTEIN YPFJ"/>
    <property type="match status" value="1"/>
</dbReference>
<reference evidence="7 8" key="1">
    <citation type="submission" date="2016-11" db="EMBL/GenBank/DDBJ databases">
        <authorList>
            <person name="Jaros S."/>
            <person name="Januszkiewicz K."/>
            <person name="Wedrychowicz H."/>
        </authorList>
    </citation>
    <scope>NUCLEOTIDE SEQUENCE [LARGE SCALE GENOMIC DNA]</scope>
    <source>
        <strain evidence="7 8">DSM 44523</strain>
    </source>
</reference>
<feature type="compositionally biased region" description="Polar residues" evidence="5">
    <location>
        <begin position="350"/>
        <end position="370"/>
    </location>
</feature>
<dbReference type="Proteomes" id="UP000184501">
    <property type="component" value="Unassembled WGS sequence"/>
</dbReference>
<dbReference type="PANTHER" id="PTHR30168:SF0">
    <property type="entry name" value="INNER MEMBRANE PROTEIN"/>
    <property type="match status" value="1"/>
</dbReference>
<evidence type="ECO:0000256" key="6">
    <source>
        <dbReference type="SAM" id="Phobius"/>
    </source>
</evidence>
<dbReference type="STRING" id="2017.SAMN05444320_108189"/>
<feature type="region of interest" description="Disordered" evidence="5">
    <location>
        <begin position="83"/>
        <end position="144"/>
    </location>
</feature>
<evidence type="ECO:0008006" key="9">
    <source>
        <dbReference type="Google" id="ProtNLM"/>
    </source>
</evidence>
<evidence type="ECO:0000313" key="8">
    <source>
        <dbReference type="Proteomes" id="UP000184501"/>
    </source>
</evidence>
<evidence type="ECO:0000313" key="7">
    <source>
        <dbReference type="EMBL" id="SHG37223.1"/>
    </source>
</evidence>
<keyword evidence="4 6" id="KW-0472">Membrane</keyword>